<sequence>MDLSDLLATPVFLPGSPRAVALLSAELAAPAPGLRRLAQLFAADPALTAQLLREANAPLYQLSGRIGGIAEALVVIAPQRLQALVAAARSGGGARAVPGIELAQFWSYSQQTARLARALAAMVRYNPAHAYAAALVHGLGEWVIHLRAPLSAAALNQRSALLDPDRAFEQLAAWHLTYAQVTAGLARDWQYPQALVDGLRQMHNPLQGEASEPLAGLLHLAAWCVRARRAELGERELAVSFPAQVGLALGLDMDMVLQQQPIDWSRPASQADDD</sequence>
<keyword evidence="3" id="KW-1185">Reference proteome</keyword>
<accession>A0A6N1X0L1</accession>
<dbReference type="RefSeq" id="WP_175503776.1">
    <property type="nucleotide sequence ID" value="NZ_CAURQT010000015.1"/>
</dbReference>
<name>A0A6N1X0L1_9BURK</name>
<dbReference type="KEGG" id="aant:HUK68_08345"/>
<dbReference type="Gene3D" id="1.10.3210.10">
    <property type="entry name" value="Hypothetical protein af1432"/>
    <property type="match status" value="1"/>
</dbReference>
<evidence type="ECO:0000259" key="1">
    <source>
        <dbReference type="PROSITE" id="PS51833"/>
    </source>
</evidence>
<proteinExistence type="predicted"/>
<dbReference type="InterPro" id="IPR013976">
    <property type="entry name" value="HDOD"/>
</dbReference>
<reference evidence="2 3" key="1">
    <citation type="submission" date="2020-06" db="EMBL/GenBank/DDBJ databases">
        <title>Acidovorax antarctica sp. nov., isolated from Corinth ice sheet soil, Antarctic Fields Peninsula.</title>
        <authorList>
            <person name="Xu Q."/>
            <person name="Peng F."/>
        </authorList>
    </citation>
    <scope>NUCLEOTIDE SEQUENCE [LARGE SCALE GENOMIC DNA]</scope>
    <source>
        <strain evidence="2 3">16-35-5</strain>
    </source>
</reference>
<dbReference type="Pfam" id="PF08668">
    <property type="entry name" value="HDOD"/>
    <property type="match status" value="1"/>
</dbReference>
<dbReference type="SUPFAM" id="SSF109604">
    <property type="entry name" value="HD-domain/PDEase-like"/>
    <property type="match status" value="1"/>
</dbReference>
<dbReference type="InterPro" id="IPR052340">
    <property type="entry name" value="RNase_Y/CdgJ"/>
</dbReference>
<dbReference type="AlphaFoldDB" id="A0A6N1X0L1"/>
<protein>
    <submittedName>
        <fullName evidence="2">HDOD domain-containing protein</fullName>
    </submittedName>
</protein>
<evidence type="ECO:0000313" key="3">
    <source>
        <dbReference type="Proteomes" id="UP000509579"/>
    </source>
</evidence>
<gene>
    <name evidence="2" type="ORF">HUK68_08345</name>
</gene>
<dbReference type="EMBL" id="CP054840">
    <property type="protein sequence ID" value="QKV52899.1"/>
    <property type="molecule type" value="Genomic_DNA"/>
</dbReference>
<evidence type="ECO:0000313" key="2">
    <source>
        <dbReference type="EMBL" id="QKV52899.1"/>
    </source>
</evidence>
<organism evidence="2 3">
    <name type="scientific">Comamonas antarctica</name>
    <dbReference type="NCBI Taxonomy" id="2743470"/>
    <lineage>
        <taxon>Bacteria</taxon>
        <taxon>Pseudomonadati</taxon>
        <taxon>Pseudomonadota</taxon>
        <taxon>Betaproteobacteria</taxon>
        <taxon>Burkholderiales</taxon>
        <taxon>Comamonadaceae</taxon>
        <taxon>Comamonas</taxon>
    </lineage>
</organism>
<dbReference type="Proteomes" id="UP000509579">
    <property type="component" value="Chromosome"/>
</dbReference>
<feature type="domain" description="HDOD" evidence="1">
    <location>
        <begin position="13"/>
        <end position="205"/>
    </location>
</feature>
<dbReference type="PROSITE" id="PS51833">
    <property type="entry name" value="HDOD"/>
    <property type="match status" value="1"/>
</dbReference>
<dbReference type="PANTHER" id="PTHR33525">
    <property type="match status" value="1"/>
</dbReference>
<dbReference type="PANTHER" id="PTHR33525:SF6">
    <property type="entry name" value="HDOD DOMAIN-CONTAINING PROTEIN"/>
    <property type="match status" value="1"/>
</dbReference>